<dbReference type="EMBL" id="CP019082">
    <property type="protein sequence ID" value="APW60752.1"/>
    <property type="molecule type" value="Genomic_DNA"/>
</dbReference>
<dbReference type="AlphaFoldDB" id="A0A1U7CP91"/>
<dbReference type="Proteomes" id="UP000186309">
    <property type="component" value="Chromosome"/>
</dbReference>
<sequence length="282" mass="31284">MDAHCVRSPASRPIAALMLGCLPLLCGAGVSHRTTNFVVEAPNAEIARTVADHAEKCRRTIARAWLGKELADWARPCPVKVKLTGGEAGGLTSFGFDHGHVTDQSMVVEGRLERILASALPHEVTHTIFAAYFGGPMPRWADEGASLLSEDERERHRHDQIADDLLARRGEISLGKLFQIEEYPKDLMSFYGQGYSISRFLIEIGGRPRFLKFVRDGLEAGWDRATLDHYGLADVRELDRAWRSWHRVALTANHSPRQGDDAFLAYGDEPELDRADQASTGP</sequence>
<protein>
    <recommendedName>
        <fullName evidence="3">Peptidase MA-like domain-containing protein</fullName>
    </recommendedName>
</protein>
<organism evidence="1 2">
    <name type="scientific">Paludisphaera borealis</name>
    <dbReference type="NCBI Taxonomy" id="1387353"/>
    <lineage>
        <taxon>Bacteria</taxon>
        <taxon>Pseudomonadati</taxon>
        <taxon>Planctomycetota</taxon>
        <taxon>Planctomycetia</taxon>
        <taxon>Isosphaerales</taxon>
        <taxon>Isosphaeraceae</taxon>
        <taxon>Paludisphaera</taxon>
    </lineage>
</organism>
<gene>
    <name evidence="1" type="ORF">BSF38_02241</name>
</gene>
<dbReference type="RefSeq" id="WP_237170846.1">
    <property type="nucleotide sequence ID" value="NZ_CP019082.1"/>
</dbReference>
<evidence type="ECO:0000313" key="2">
    <source>
        <dbReference type="Proteomes" id="UP000186309"/>
    </source>
</evidence>
<dbReference type="KEGG" id="pbor:BSF38_02241"/>
<reference evidence="2" key="1">
    <citation type="submission" date="2016-12" db="EMBL/GenBank/DDBJ databases">
        <title>Comparative genomics of four Isosphaeraceae planctomycetes: a common pool of plasmids and glycoside hydrolase genes.</title>
        <authorList>
            <person name="Ivanova A."/>
        </authorList>
    </citation>
    <scope>NUCLEOTIDE SEQUENCE [LARGE SCALE GENOMIC DNA]</scope>
    <source>
        <strain evidence="2">PX4</strain>
    </source>
</reference>
<proteinExistence type="predicted"/>
<keyword evidence="2" id="KW-1185">Reference proteome</keyword>
<accession>A0A1U7CP91</accession>
<evidence type="ECO:0000313" key="1">
    <source>
        <dbReference type="EMBL" id="APW60752.1"/>
    </source>
</evidence>
<evidence type="ECO:0008006" key="3">
    <source>
        <dbReference type="Google" id="ProtNLM"/>
    </source>
</evidence>
<name>A0A1U7CP91_9BACT</name>